<protein>
    <submittedName>
        <fullName evidence="1">Uncharacterized protein</fullName>
    </submittedName>
</protein>
<dbReference type="RefSeq" id="XP_022491815.1">
    <property type="nucleotide sequence ID" value="XM_022628776.1"/>
</dbReference>
<dbReference type="InterPro" id="IPR023213">
    <property type="entry name" value="CAT-like_dom_sf"/>
</dbReference>
<proteinExistence type="predicted"/>
<dbReference type="OrthoDB" id="4226308at2759"/>
<comment type="caution">
    <text evidence="1">The sequence shown here is derived from an EMBL/GenBank/DDBJ whole genome shotgun (WGS) entry which is preliminary data.</text>
</comment>
<gene>
    <name evidence="1" type="ORF">PENARI_c003G11145</name>
</gene>
<dbReference type="GeneID" id="34573510"/>
<sequence length="252" mass="28393">MPPSQPLAQPTSRRLLIFQETRNPQNTAETVYLPVNKLGLPICGDGPELPSILELPLRILRVFTDIFNQPKYKGWAVLSAGPYHDTSEEGKFYAVVLEQMQQVSIRTIYASTKEQEREFFDVSDLIYADEPDEIEWQAVLKASGADTHIQTMSNISIVERLTPLDLIMPKVYIAAILTCRTTESTTSLRNTLQQGLVKLATQIPWISGRVFPTTLENNKTSLEMRWNANITPTLIDKGIIDKPYMDLSANVP</sequence>
<accession>A0A1F5LTD7</accession>
<reference evidence="1 2" key="1">
    <citation type="journal article" date="2016" name="Sci. Rep.">
        <title>Penicillium arizonense, a new, genome sequenced fungal species, reveals a high chemical diversity in secreted metabolites.</title>
        <authorList>
            <person name="Grijseels S."/>
            <person name="Nielsen J.C."/>
            <person name="Randelovic M."/>
            <person name="Nielsen J."/>
            <person name="Nielsen K.F."/>
            <person name="Workman M."/>
            <person name="Frisvad J.C."/>
        </authorList>
    </citation>
    <scope>NUCLEOTIDE SEQUENCE [LARGE SCALE GENOMIC DNA]</scope>
    <source>
        <strain evidence="1 2">CBS 141311</strain>
    </source>
</reference>
<dbReference type="Gene3D" id="3.30.559.10">
    <property type="entry name" value="Chloramphenicol acetyltransferase-like domain"/>
    <property type="match status" value="1"/>
</dbReference>
<dbReference type="Proteomes" id="UP000177622">
    <property type="component" value="Unassembled WGS sequence"/>
</dbReference>
<keyword evidence="2" id="KW-1185">Reference proteome</keyword>
<dbReference type="EMBL" id="LXJU01000003">
    <property type="protein sequence ID" value="OGE56387.1"/>
    <property type="molecule type" value="Genomic_DNA"/>
</dbReference>
<evidence type="ECO:0000313" key="2">
    <source>
        <dbReference type="Proteomes" id="UP000177622"/>
    </source>
</evidence>
<dbReference type="AlphaFoldDB" id="A0A1F5LTD7"/>
<evidence type="ECO:0000313" key="1">
    <source>
        <dbReference type="EMBL" id="OGE56387.1"/>
    </source>
</evidence>
<organism evidence="1 2">
    <name type="scientific">Penicillium arizonense</name>
    <dbReference type="NCBI Taxonomy" id="1835702"/>
    <lineage>
        <taxon>Eukaryota</taxon>
        <taxon>Fungi</taxon>
        <taxon>Dikarya</taxon>
        <taxon>Ascomycota</taxon>
        <taxon>Pezizomycotina</taxon>
        <taxon>Eurotiomycetes</taxon>
        <taxon>Eurotiomycetidae</taxon>
        <taxon>Eurotiales</taxon>
        <taxon>Aspergillaceae</taxon>
        <taxon>Penicillium</taxon>
    </lineage>
</organism>
<name>A0A1F5LTD7_PENAI</name>